<reference evidence="3 4" key="1">
    <citation type="submission" date="2020-04" db="EMBL/GenBank/DDBJ databases">
        <title>Paenibacillus algicola sp. nov., a novel marine bacterium producing alginate lyase.</title>
        <authorList>
            <person name="Huang H."/>
        </authorList>
    </citation>
    <scope>NUCLEOTIDE SEQUENCE [LARGE SCALE GENOMIC DNA]</scope>
    <source>
        <strain evidence="3 4">L7-75</strain>
    </source>
</reference>
<protein>
    <submittedName>
        <fullName evidence="3">Heavy-metal-associated domain-containing protein</fullName>
    </submittedName>
</protein>
<organism evidence="3 4">
    <name type="scientific">Paenibacillus lemnae</name>
    <dbReference type="NCBI Taxonomy" id="1330551"/>
    <lineage>
        <taxon>Bacteria</taxon>
        <taxon>Bacillati</taxon>
        <taxon>Bacillota</taxon>
        <taxon>Bacilli</taxon>
        <taxon>Bacillales</taxon>
        <taxon>Paenibacillaceae</taxon>
        <taxon>Paenibacillus</taxon>
    </lineage>
</organism>
<sequence length="66" mass="7077">MSQVTLNVGGMSCNHCVNAIEKALKEAGMSGKVDLQAGTVTVDYNESQTAVEQIKETIEEQGYEVV</sequence>
<dbReference type="AlphaFoldDB" id="A0A848M5F9"/>
<dbReference type="CDD" id="cd00371">
    <property type="entry name" value="HMA"/>
    <property type="match status" value="1"/>
</dbReference>
<dbReference type="SUPFAM" id="SSF55008">
    <property type="entry name" value="HMA, heavy metal-associated domain"/>
    <property type="match status" value="1"/>
</dbReference>
<evidence type="ECO:0000313" key="3">
    <source>
        <dbReference type="EMBL" id="NMO96358.1"/>
    </source>
</evidence>
<proteinExistence type="predicted"/>
<feature type="domain" description="HMA" evidence="2">
    <location>
        <begin position="2"/>
        <end position="66"/>
    </location>
</feature>
<dbReference type="PROSITE" id="PS50846">
    <property type="entry name" value="HMA_2"/>
    <property type="match status" value="1"/>
</dbReference>
<dbReference type="Proteomes" id="UP000565468">
    <property type="component" value="Unassembled WGS sequence"/>
</dbReference>
<dbReference type="Gene3D" id="3.30.70.100">
    <property type="match status" value="1"/>
</dbReference>
<evidence type="ECO:0000256" key="1">
    <source>
        <dbReference type="ARBA" id="ARBA00022723"/>
    </source>
</evidence>
<name>A0A848M5F9_PAELE</name>
<dbReference type="EMBL" id="JABBPN010000009">
    <property type="protein sequence ID" value="NMO96358.1"/>
    <property type="molecule type" value="Genomic_DNA"/>
</dbReference>
<evidence type="ECO:0000313" key="4">
    <source>
        <dbReference type="Proteomes" id="UP000565468"/>
    </source>
</evidence>
<evidence type="ECO:0000259" key="2">
    <source>
        <dbReference type="PROSITE" id="PS50846"/>
    </source>
</evidence>
<dbReference type="PRINTS" id="PR00944">
    <property type="entry name" value="CUEXPORT"/>
</dbReference>
<dbReference type="InterPro" id="IPR036163">
    <property type="entry name" value="HMA_dom_sf"/>
</dbReference>
<dbReference type="FunFam" id="3.30.70.100:FF:000001">
    <property type="entry name" value="ATPase copper transporting beta"/>
    <property type="match status" value="1"/>
</dbReference>
<accession>A0A848M5F9</accession>
<dbReference type="Pfam" id="PF00403">
    <property type="entry name" value="HMA"/>
    <property type="match status" value="1"/>
</dbReference>
<dbReference type="RefSeq" id="WP_169505140.1">
    <property type="nucleotide sequence ID" value="NZ_JABBPN010000009.1"/>
</dbReference>
<keyword evidence="1" id="KW-0479">Metal-binding</keyword>
<keyword evidence="4" id="KW-1185">Reference proteome</keyword>
<dbReference type="GO" id="GO:0006825">
    <property type="term" value="P:copper ion transport"/>
    <property type="evidence" value="ECO:0007669"/>
    <property type="project" value="InterPro"/>
</dbReference>
<comment type="caution">
    <text evidence="3">The sequence shown here is derived from an EMBL/GenBank/DDBJ whole genome shotgun (WGS) entry which is preliminary data.</text>
</comment>
<dbReference type="GO" id="GO:0005507">
    <property type="term" value="F:copper ion binding"/>
    <property type="evidence" value="ECO:0007669"/>
    <property type="project" value="InterPro"/>
</dbReference>
<dbReference type="InterPro" id="IPR000428">
    <property type="entry name" value="Cu-bd"/>
</dbReference>
<dbReference type="InterPro" id="IPR006121">
    <property type="entry name" value="HMA_dom"/>
</dbReference>
<gene>
    <name evidence="3" type="ORF">HII30_11310</name>
</gene>